<reference evidence="4 5" key="1">
    <citation type="submission" date="2019-07" db="EMBL/GenBank/DDBJ databases">
        <title>Draft genome assembly of a fouling barnacle, Amphibalanus amphitrite (Darwin, 1854): The first reference genome for Thecostraca.</title>
        <authorList>
            <person name="Kim W."/>
        </authorList>
    </citation>
    <scope>NUCLEOTIDE SEQUENCE [LARGE SCALE GENOMIC DNA]</scope>
    <source>
        <strain evidence="4">SNU_AA5</strain>
        <tissue evidence="4">Soma without cirri and trophi</tissue>
    </source>
</reference>
<evidence type="ECO:0000256" key="3">
    <source>
        <dbReference type="SAM" id="Phobius"/>
    </source>
</evidence>
<feature type="transmembrane region" description="Helical" evidence="3">
    <location>
        <begin position="186"/>
        <end position="204"/>
    </location>
</feature>
<dbReference type="EMBL" id="VIIS01001728">
    <property type="protein sequence ID" value="KAF0293722.1"/>
    <property type="molecule type" value="Genomic_DNA"/>
</dbReference>
<dbReference type="GO" id="GO:0005524">
    <property type="term" value="F:ATP binding"/>
    <property type="evidence" value="ECO:0007669"/>
    <property type="project" value="UniProtKB-KW"/>
</dbReference>
<keyword evidence="3" id="KW-0812">Transmembrane</keyword>
<evidence type="ECO:0000256" key="2">
    <source>
        <dbReference type="ARBA" id="ARBA00022840"/>
    </source>
</evidence>
<keyword evidence="3" id="KW-0472">Membrane</keyword>
<dbReference type="GO" id="GO:0015937">
    <property type="term" value="P:coenzyme A biosynthetic process"/>
    <property type="evidence" value="ECO:0007669"/>
    <property type="project" value="InterPro"/>
</dbReference>
<dbReference type="GO" id="GO:0004140">
    <property type="term" value="F:dephospho-CoA kinase activity"/>
    <property type="evidence" value="ECO:0007669"/>
    <property type="project" value="InterPro"/>
</dbReference>
<dbReference type="PANTHER" id="PTHR10695:SF46">
    <property type="entry name" value="BIFUNCTIONAL COENZYME A SYNTHASE-RELATED"/>
    <property type="match status" value="1"/>
</dbReference>
<dbReference type="CDD" id="cd02022">
    <property type="entry name" value="DPCK"/>
    <property type="match status" value="1"/>
</dbReference>
<evidence type="ECO:0000256" key="1">
    <source>
        <dbReference type="ARBA" id="ARBA00022741"/>
    </source>
</evidence>
<dbReference type="PANTHER" id="PTHR10695">
    <property type="entry name" value="DEPHOSPHO-COA KINASE-RELATED"/>
    <property type="match status" value="1"/>
</dbReference>
<keyword evidence="2" id="KW-0067">ATP-binding</keyword>
<keyword evidence="3" id="KW-1133">Transmembrane helix</keyword>
<dbReference type="InterPro" id="IPR027417">
    <property type="entry name" value="P-loop_NTPase"/>
</dbReference>
<dbReference type="InterPro" id="IPR001977">
    <property type="entry name" value="Depp_CoAkinase"/>
</dbReference>
<dbReference type="Gene3D" id="3.40.50.300">
    <property type="entry name" value="P-loop containing nucleotide triphosphate hydrolases"/>
    <property type="match status" value="1"/>
</dbReference>
<dbReference type="SUPFAM" id="SSF52540">
    <property type="entry name" value="P-loop containing nucleoside triphosphate hydrolases"/>
    <property type="match status" value="1"/>
</dbReference>
<name>A0A6A4VSN5_AMPAM</name>
<dbReference type="NCBIfam" id="TIGR00152">
    <property type="entry name" value="dephospho-CoA kinase"/>
    <property type="match status" value="1"/>
</dbReference>
<sequence length="211" mass="24661">MKEFQLWMLMSLPEKVLVEPGRAAWHDIRRVFGPSMFLENGEVDRVALGRLVFSDEQKRRQLNKITHNRIQRLMIWETLKLLCQGHQFAILDMPLLFESGAAVDYMEKIIVVSCEEDIQLSRLMERSGQSEDECRRRIDSQLALSTKRQHAHFVIENSGSRLETAQQVRRVLSVLRTNRAHWRLRGSLLLLVIGCVSLTLWVMWQRSLNHG</sequence>
<dbReference type="PROSITE" id="PS51219">
    <property type="entry name" value="DPCK"/>
    <property type="match status" value="1"/>
</dbReference>
<evidence type="ECO:0000313" key="5">
    <source>
        <dbReference type="Proteomes" id="UP000440578"/>
    </source>
</evidence>
<dbReference type="Proteomes" id="UP000440578">
    <property type="component" value="Unassembled WGS sequence"/>
</dbReference>
<accession>A0A6A4VSN5</accession>
<proteinExistence type="inferred from homology"/>
<keyword evidence="1" id="KW-0547">Nucleotide-binding</keyword>
<dbReference type="Pfam" id="PF01121">
    <property type="entry name" value="CoaE"/>
    <property type="match status" value="1"/>
</dbReference>
<keyword evidence="5" id="KW-1185">Reference proteome</keyword>
<dbReference type="OrthoDB" id="247245at2759"/>
<gene>
    <name evidence="4" type="primary">dcakd</name>
    <name evidence="4" type="ORF">FJT64_008550</name>
</gene>
<protein>
    <submittedName>
        <fullName evidence="4">Dephospho-CoA kinase domain-containing protein</fullName>
    </submittedName>
</protein>
<dbReference type="HAMAP" id="MF_00376">
    <property type="entry name" value="Dephospho_CoA_kinase"/>
    <property type="match status" value="1"/>
</dbReference>
<keyword evidence="4" id="KW-0418">Kinase</keyword>
<keyword evidence="4" id="KW-0808">Transferase</keyword>
<organism evidence="4 5">
    <name type="scientific">Amphibalanus amphitrite</name>
    <name type="common">Striped barnacle</name>
    <name type="synonym">Balanus amphitrite</name>
    <dbReference type="NCBI Taxonomy" id="1232801"/>
    <lineage>
        <taxon>Eukaryota</taxon>
        <taxon>Metazoa</taxon>
        <taxon>Ecdysozoa</taxon>
        <taxon>Arthropoda</taxon>
        <taxon>Crustacea</taxon>
        <taxon>Multicrustacea</taxon>
        <taxon>Cirripedia</taxon>
        <taxon>Thoracica</taxon>
        <taxon>Thoracicalcarea</taxon>
        <taxon>Balanomorpha</taxon>
        <taxon>Balanoidea</taxon>
        <taxon>Balanidae</taxon>
        <taxon>Amphibalaninae</taxon>
        <taxon>Amphibalanus</taxon>
    </lineage>
</organism>
<dbReference type="AlphaFoldDB" id="A0A6A4VSN5"/>
<evidence type="ECO:0000313" key="4">
    <source>
        <dbReference type="EMBL" id="KAF0293722.1"/>
    </source>
</evidence>
<comment type="caution">
    <text evidence="4">The sequence shown here is derived from an EMBL/GenBank/DDBJ whole genome shotgun (WGS) entry which is preliminary data.</text>
</comment>